<feature type="transmembrane region" description="Helical" evidence="1">
    <location>
        <begin position="109"/>
        <end position="133"/>
    </location>
</feature>
<evidence type="ECO:0000256" key="1">
    <source>
        <dbReference type="SAM" id="Phobius"/>
    </source>
</evidence>
<gene>
    <name evidence="2" type="ORF">LCDPAC02_01360</name>
</gene>
<dbReference type="EMBL" id="MK500300">
    <property type="protein sequence ID" value="QBK84937.1"/>
    <property type="molecule type" value="Genomic_DNA"/>
</dbReference>
<keyword evidence="1" id="KW-0812">Transmembrane</keyword>
<evidence type="ECO:0000313" key="2">
    <source>
        <dbReference type="EMBL" id="QBK84937.1"/>
    </source>
</evidence>
<feature type="transmembrane region" description="Helical" evidence="1">
    <location>
        <begin position="7"/>
        <end position="27"/>
    </location>
</feature>
<proteinExistence type="predicted"/>
<reference evidence="2" key="1">
    <citation type="journal article" date="2019" name="MBio">
        <title>Virus Genomes from Deep Sea Sediments Expand the Ocean Megavirome and Support Independent Origins of Viral Gigantism.</title>
        <authorList>
            <person name="Backstrom D."/>
            <person name="Yutin N."/>
            <person name="Jorgensen S.L."/>
            <person name="Dharamshi J."/>
            <person name="Homa F."/>
            <person name="Zaremba-Niedwiedzka K."/>
            <person name="Spang A."/>
            <person name="Wolf Y.I."/>
            <person name="Koonin E.V."/>
            <person name="Ettema T.J."/>
        </authorList>
    </citation>
    <scope>NUCLEOTIDE SEQUENCE</scope>
</reference>
<accession>A0A481YPR8</accession>
<name>A0A481YPR8_9VIRU</name>
<keyword evidence="1" id="KW-0472">Membrane</keyword>
<protein>
    <submittedName>
        <fullName evidence="2">Uncharacterized protein</fullName>
    </submittedName>
</protein>
<keyword evidence="1" id="KW-1133">Transmembrane helix</keyword>
<organism evidence="2">
    <name type="scientific">Pithovirus LCDPAC02</name>
    <dbReference type="NCBI Taxonomy" id="2506601"/>
    <lineage>
        <taxon>Viruses</taxon>
        <taxon>Pithoviruses</taxon>
    </lineage>
</organism>
<sequence length="140" mass="16590">MHTYIVVPMLLLFIFFISTVCLTVYSIQNNELYPMEKYENTECLILNYTSYIKIVNINVIYLVNEKYIISNIEIADIRNYYKIGFKYSCYYAISNYKSIRFDEPNYGTLIFILFFGIGTLILIIVNILLVIILRKKKNID</sequence>